<reference evidence="2 3" key="1">
    <citation type="submission" date="2020-08" db="EMBL/GenBank/DDBJ databases">
        <title>Amycolatopsis sp. nov. DR6-1 isolated from Dendrobium heterocarpum.</title>
        <authorList>
            <person name="Tedsree N."/>
            <person name="Kuncharoen N."/>
            <person name="Likhitwitayawuid K."/>
            <person name="Tanasupawat S."/>
        </authorList>
    </citation>
    <scope>NUCLEOTIDE SEQUENCE [LARGE SCALE GENOMIC DNA]</scope>
    <source>
        <strain evidence="2 3">DR6-1</strain>
    </source>
</reference>
<dbReference type="EMBL" id="JACGZW010000020">
    <property type="protein sequence ID" value="MBB1159525.1"/>
    <property type="molecule type" value="Genomic_DNA"/>
</dbReference>
<sequence>MRVQPMTTDHEYRLLCGMSAYVEAVSAAVGVGPESCTLDLDSPMSAYIALDGQLAAHPGRDTALIWDERHGWSLTIETHSGEDLLVVACLGGELVPPPSRVRDFVRTVSARTQRAPSPAPPDLRRERTDLLCRLLDYWTPLAGCR</sequence>
<gene>
    <name evidence="2" type="ORF">H4281_40820</name>
</gene>
<evidence type="ECO:0000313" key="3">
    <source>
        <dbReference type="Proteomes" id="UP000526734"/>
    </source>
</evidence>
<feature type="domain" description="DUF6292" evidence="1">
    <location>
        <begin position="21"/>
        <end position="106"/>
    </location>
</feature>
<organism evidence="2 3">
    <name type="scientific">Amycolatopsis dendrobii</name>
    <dbReference type="NCBI Taxonomy" id="2760662"/>
    <lineage>
        <taxon>Bacteria</taxon>
        <taxon>Bacillati</taxon>
        <taxon>Actinomycetota</taxon>
        <taxon>Actinomycetes</taxon>
        <taxon>Pseudonocardiales</taxon>
        <taxon>Pseudonocardiaceae</taxon>
        <taxon>Amycolatopsis</taxon>
    </lineage>
</organism>
<evidence type="ECO:0000259" key="1">
    <source>
        <dbReference type="Pfam" id="PF19809"/>
    </source>
</evidence>
<accession>A0A7W3ZFI8</accession>
<dbReference type="AlphaFoldDB" id="A0A7W3ZFI8"/>
<dbReference type="Proteomes" id="UP000526734">
    <property type="component" value="Unassembled WGS sequence"/>
</dbReference>
<protein>
    <recommendedName>
        <fullName evidence="1">DUF6292 domain-containing protein</fullName>
    </recommendedName>
</protein>
<evidence type="ECO:0000313" key="2">
    <source>
        <dbReference type="EMBL" id="MBB1159525.1"/>
    </source>
</evidence>
<proteinExistence type="predicted"/>
<keyword evidence="3" id="KW-1185">Reference proteome</keyword>
<name>A0A7W3ZFI8_9PSEU</name>
<dbReference type="Pfam" id="PF19809">
    <property type="entry name" value="DUF6292"/>
    <property type="match status" value="1"/>
</dbReference>
<comment type="caution">
    <text evidence="2">The sequence shown here is derived from an EMBL/GenBank/DDBJ whole genome shotgun (WGS) entry which is preliminary data.</text>
</comment>
<dbReference type="InterPro" id="IPR046259">
    <property type="entry name" value="DUF6292"/>
</dbReference>